<dbReference type="InterPro" id="IPR013149">
    <property type="entry name" value="ADH-like_C"/>
</dbReference>
<dbReference type="Pfam" id="PF16884">
    <property type="entry name" value="ADH_N_2"/>
    <property type="match status" value="1"/>
</dbReference>
<dbReference type="Proteomes" id="UP001586593">
    <property type="component" value="Unassembled WGS sequence"/>
</dbReference>
<dbReference type="InterPro" id="IPR041694">
    <property type="entry name" value="ADH_N_2"/>
</dbReference>
<sequence>MTANKTLIFKKVPEGTPVPGEHLAVEDRPIDIDTPPKGGLVVKVLYASFDPYLRGRMAPANTKSYTPPFELGGPFVNNIVAEVVRSDVAAFRPGDLVVAFGPLAQYARLESADQVRKLENPHGLELPHFLGALGMPGRTAYSGLHAIGKPRAGETLFVSSAAGAVGQLVGVLAKHEGLRVIGSVGSDDKLDYIVKELGFDAGFNYKKERTLDALKRLAPEGVDIYFENVGGQTLEDVLEVMNDHGRIVACGMISQYNVPNDKRYGVKNLMQVVAKRLTFQGFIVGDPGYGDVYDDELQRRVQPWIADGSFKAKLSITDGIDHAPEGFVGMLQGKNFGKAVLKI</sequence>
<protein>
    <recommendedName>
        <fullName evidence="2">Enoyl reductase (ER) domain-containing protein</fullName>
    </recommendedName>
</protein>
<comment type="caution">
    <text evidence="3">The sequence shown here is derived from an EMBL/GenBank/DDBJ whole genome shotgun (WGS) entry which is preliminary data.</text>
</comment>
<evidence type="ECO:0000313" key="4">
    <source>
        <dbReference type="Proteomes" id="UP001586593"/>
    </source>
</evidence>
<dbReference type="Gene3D" id="3.90.180.10">
    <property type="entry name" value="Medium-chain alcohol dehydrogenases, catalytic domain"/>
    <property type="match status" value="1"/>
</dbReference>
<dbReference type="Pfam" id="PF00107">
    <property type="entry name" value="ADH_zinc_N"/>
    <property type="match status" value="1"/>
</dbReference>
<dbReference type="InterPro" id="IPR036291">
    <property type="entry name" value="NAD(P)-bd_dom_sf"/>
</dbReference>
<evidence type="ECO:0000259" key="2">
    <source>
        <dbReference type="SMART" id="SM00829"/>
    </source>
</evidence>
<dbReference type="SUPFAM" id="SSF50129">
    <property type="entry name" value="GroES-like"/>
    <property type="match status" value="2"/>
</dbReference>
<dbReference type="PANTHER" id="PTHR43205">
    <property type="entry name" value="PROSTAGLANDIN REDUCTASE"/>
    <property type="match status" value="1"/>
</dbReference>
<proteinExistence type="predicted"/>
<gene>
    <name evidence="3" type="ORF">VTK73DRAFT_10340</name>
</gene>
<dbReference type="SMART" id="SM00829">
    <property type="entry name" value="PKS_ER"/>
    <property type="match status" value="1"/>
</dbReference>
<reference evidence="3 4" key="1">
    <citation type="journal article" date="2024" name="Commun. Biol.">
        <title>Comparative genomic analysis of thermophilic fungi reveals convergent evolutionary adaptations and gene losses.</title>
        <authorList>
            <person name="Steindorff A.S."/>
            <person name="Aguilar-Pontes M.V."/>
            <person name="Robinson A.J."/>
            <person name="Andreopoulos B."/>
            <person name="LaButti K."/>
            <person name="Kuo A."/>
            <person name="Mondo S."/>
            <person name="Riley R."/>
            <person name="Otillar R."/>
            <person name="Haridas S."/>
            <person name="Lipzen A."/>
            <person name="Grimwood J."/>
            <person name="Schmutz J."/>
            <person name="Clum A."/>
            <person name="Reid I.D."/>
            <person name="Moisan M.C."/>
            <person name="Butler G."/>
            <person name="Nguyen T.T.M."/>
            <person name="Dewar K."/>
            <person name="Conant G."/>
            <person name="Drula E."/>
            <person name="Henrissat B."/>
            <person name="Hansel C."/>
            <person name="Singer S."/>
            <person name="Hutchinson M.I."/>
            <person name="de Vries R.P."/>
            <person name="Natvig D.O."/>
            <person name="Powell A.J."/>
            <person name="Tsang A."/>
            <person name="Grigoriev I.V."/>
        </authorList>
    </citation>
    <scope>NUCLEOTIDE SEQUENCE [LARGE SCALE GENOMIC DNA]</scope>
    <source>
        <strain evidence="3 4">ATCC 24622</strain>
    </source>
</reference>
<dbReference type="EMBL" id="JAZHXJ010000974">
    <property type="protein sequence ID" value="KAL1847521.1"/>
    <property type="molecule type" value="Genomic_DNA"/>
</dbReference>
<evidence type="ECO:0000313" key="3">
    <source>
        <dbReference type="EMBL" id="KAL1847521.1"/>
    </source>
</evidence>
<dbReference type="PANTHER" id="PTHR43205:SF7">
    <property type="entry name" value="PROSTAGLANDIN REDUCTASE 1"/>
    <property type="match status" value="1"/>
</dbReference>
<dbReference type="InterPro" id="IPR011032">
    <property type="entry name" value="GroES-like_sf"/>
</dbReference>
<accession>A0ABR3VX78</accession>
<keyword evidence="1" id="KW-0560">Oxidoreductase</keyword>
<dbReference type="Gene3D" id="3.40.50.720">
    <property type="entry name" value="NAD(P)-binding Rossmann-like Domain"/>
    <property type="match status" value="1"/>
</dbReference>
<evidence type="ECO:0000256" key="1">
    <source>
        <dbReference type="ARBA" id="ARBA00023002"/>
    </source>
</evidence>
<dbReference type="InterPro" id="IPR020843">
    <property type="entry name" value="ER"/>
</dbReference>
<dbReference type="InterPro" id="IPR045010">
    <property type="entry name" value="MDR_fam"/>
</dbReference>
<name>A0ABR3VX78_9PEZI</name>
<organism evidence="3 4">
    <name type="scientific">Phialemonium thermophilum</name>
    <dbReference type="NCBI Taxonomy" id="223376"/>
    <lineage>
        <taxon>Eukaryota</taxon>
        <taxon>Fungi</taxon>
        <taxon>Dikarya</taxon>
        <taxon>Ascomycota</taxon>
        <taxon>Pezizomycotina</taxon>
        <taxon>Sordariomycetes</taxon>
        <taxon>Sordariomycetidae</taxon>
        <taxon>Cephalothecales</taxon>
        <taxon>Cephalothecaceae</taxon>
        <taxon>Phialemonium</taxon>
    </lineage>
</organism>
<keyword evidence="4" id="KW-1185">Reference proteome</keyword>
<dbReference type="CDD" id="cd05288">
    <property type="entry name" value="PGDH"/>
    <property type="match status" value="1"/>
</dbReference>
<dbReference type="SUPFAM" id="SSF51735">
    <property type="entry name" value="NAD(P)-binding Rossmann-fold domains"/>
    <property type="match status" value="1"/>
</dbReference>
<feature type="domain" description="Enoyl reductase (ER)" evidence="2">
    <location>
        <begin position="20"/>
        <end position="341"/>
    </location>
</feature>